<reference evidence="1" key="2">
    <citation type="submission" date="2020-09" db="EMBL/GenBank/DDBJ databases">
        <authorList>
            <person name="Sun Q."/>
            <person name="Ohkuma M."/>
        </authorList>
    </citation>
    <scope>NUCLEOTIDE SEQUENCE</scope>
    <source>
        <strain evidence="1">JCM 5069</strain>
    </source>
</reference>
<keyword evidence="2" id="KW-1185">Reference proteome</keyword>
<evidence type="ECO:0000313" key="1">
    <source>
        <dbReference type="EMBL" id="GHH79820.1"/>
    </source>
</evidence>
<accession>A0A919G856</accession>
<reference evidence="1" key="1">
    <citation type="journal article" date="2014" name="Int. J. Syst. Evol. Microbiol.">
        <title>Complete genome sequence of Corynebacterium casei LMG S-19264T (=DSM 44701T), isolated from a smear-ripened cheese.</title>
        <authorList>
            <consortium name="US DOE Joint Genome Institute (JGI-PGF)"/>
            <person name="Walter F."/>
            <person name="Albersmeier A."/>
            <person name="Kalinowski J."/>
            <person name="Ruckert C."/>
        </authorList>
    </citation>
    <scope>NUCLEOTIDE SEQUENCE</scope>
    <source>
        <strain evidence="1">JCM 5069</strain>
    </source>
</reference>
<evidence type="ECO:0000313" key="2">
    <source>
        <dbReference type="Proteomes" id="UP000603708"/>
    </source>
</evidence>
<name>A0A919G856_9ACTN</name>
<gene>
    <name evidence="1" type="ORF">GCM10018793_33370</name>
</gene>
<organism evidence="1 2">
    <name type="scientific">Streptomyces sulfonofaciens</name>
    <dbReference type="NCBI Taxonomy" id="68272"/>
    <lineage>
        <taxon>Bacteria</taxon>
        <taxon>Bacillati</taxon>
        <taxon>Actinomycetota</taxon>
        <taxon>Actinomycetes</taxon>
        <taxon>Kitasatosporales</taxon>
        <taxon>Streptomycetaceae</taxon>
        <taxon>Streptomyces</taxon>
    </lineage>
</organism>
<proteinExistence type="predicted"/>
<dbReference type="Proteomes" id="UP000603708">
    <property type="component" value="Unassembled WGS sequence"/>
</dbReference>
<protein>
    <submittedName>
        <fullName evidence="1">Uncharacterized protein</fullName>
    </submittedName>
</protein>
<dbReference type="EMBL" id="BNCD01000009">
    <property type="protein sequence ID" value="GHH79820.1"/>
    <property type="molecule type" value="Genomic_DNA"/>
</dbReference>
<sequence>MPGSLIRQHNSAHRPSFISAVTHKTETEPQCKHCLSGIRAKTPECLAGRSTQCVRYEQRLFVILKRIAAVSLSSATVLAAGSGVAQADNDVYVVKDSQVLNCFNLRIAEVSVLSTGNDNIDCATNVGHVEAPETNAASDAVGR</sequence>
<comment type="caution">
    <text evidence="1">The sequence shown here is derived from an EMBL/GenBank/DDBJ whole genome shotgun (WGS) entry which is preliminary data.</text>
</comment>
<dbReference type="AlphaFoldDB" id="A0A919G856"/>